<dbReference type="Proteomes" id="UP000193335">
    <property type="component" value="Unassembled WGS sequence"/>
</dbReference>
<evidence type="ECO:0000256" key="3">
    <source>
        <dbReference type="ARBA" id="ARBA00022692"/>
    </source>
</evidence>
<name>A0A1Y2JBR0_BRAJP</name>
<dbReference type="Pfam" id="PF02656">
    <property type="entry name" value="DUF202"/>
    <property type="match status" value="1"/>
</dbReference>
<proteinExistence type="predicted"/>
<dbReference type="GO" id="GO:0005886">
    <property type="term" value="C:plasma membrane"/>
    <property type="evidence" value="ECO:0007669"/>
    <property type="project" value="UniProtKB-SubCell"/>
</dbReference>
<evidence type="ECO:0000256" key="1">
    <source>
        <dbReference type="ARBA" id="ARBA00004651"/>
    </source>
</evidence>
<feature type="transmembrane region" description="Helical" evidence="6">
    <location>
        <begin position="110"/>
        <end position="129"/>
    </location>
</feature>
<dbReference type="EMBL" id="NAFL01000281">
    <property type="protein sequence ID" value="OSJ24923.1"/>
    <property type="molecule type" value="Genomic_DNA"/>
</dbReference>
<feature type="domain" description="DUF202" evidence="7">
    <location>
        <begin position="49"/>
        <end position="134"/>
    </location>
</feature>
<organism evidence="8 9">
    <name type="scientific">Bradyrhizobium japonicum</name>
    <dbReference type="NCBI Taxonomy" id="375"/>
    <lineage>
        <taxon>Bacteria</taxon>
        <taxon>Pseudomonadati</taxon>
        <taxon>Pseudomonadota</taxon>
        <taxon>Alphaproteobacteria</taxon>
        <taxon>Hyphomicrobiales</taxon>
        <taxon>Nitrobacteraceae</taxon>
        <taxon>Bradyrhizobium</taxon>
    </lineage>
</organism>
<keyword evidence="4 6" id="KW-1133">Transmembrane helix</keyword>
<keyword evidence="2" id="KW-1003">Cell membrane</keyword>
<dbReference type="InterPro" id="IPR052053">
    <property type="entry name" value="IM_YidH-like"/>
</dbReference>
<evidence type="ECO:0000256" key="6">
    <source>
        <dbReference type="SAM" id="Phobius"/>
    </source>
</evidence>
<evidence type="ECO:0000313" key="9">
    <source>
        <dbReference type="Proteomes" id="UP000193335"/>
    </source>
</evidence>
<comment type="caution">
    <text evidence="8">The sequence shown here is derived from an EMBL/GenBank/DDBJ whole genome shotgun (WGS) entry which is preliminary data.</text>
</comment>
<feature type="transmembrane region" description="Helical" evidence="6">
    <location>
        <begin position="56"/>
        <end position="74"/>
    </location>
</feature>
<evidence type="ECO:0000259" key="7">
    <source>
        <dbReference type="Pfam" id="PF02656"/>
    </source>
</evidence>
<dbReference type="PANTHER" id="PTHR34187:SF2">
    <property type="entry name" value="DUF202 DOMAIN-CONTAINING PROTEIN"/>
    <property type="match status" value="1"/>
</dbReference>
<evidence type="ECO:0000313" key="8">
    <source>
        <dbReference type="EMBL" id="OSJ24923.1"/>
    </source>
</evidence>
<dbReference type="InterPro" id="IPR003807">
    <property type="entry name" value="DUF202"/>
</dbReference>
<evidence type="ECO:0000256" key="4">
    <source>
        <dbReference type="ARBA" id="ARBA00022989"/>
    </source>
</evidence>
<dbReference type="AlphaFoldDB" id="A0A1Y2JBR0"/>
<accession>A0A1Y2JBR0</accession>
<protein>
    <recommendedName>
        <fullName evidence="7">DUF202 domain-containing protein</fullName>
    </recommendedName>
</protein>
<dbReference type="PANTHER" id="PTHR34187">
    <property type="entry name" value="FGR18P"/>
    <property type="match status" value="1"/>
</dbReference>
<keyword evidence="3 6" id="KW-0812">Transmembrane</keyword>
<sequence>MGGCGGISSEGLPWLRIHCAPPLRSCGNSARRTPSTATREVSMIERYSDHAANERTFLAWVRTGIAIIAFGFVVEKFNLFVRTIAEANRTEIGSRLQFDRFTGAFSHYDGLALIAIGIAIIVISLFRFIRTGRMIDDAQSHSAGGIKTELVLAVVLGLIVTAMTVYFAL</sequence>
<gene>
    <name evidence="8" type="ORF">BSZ19_40260</name>
</gene>
<feature type="transmembrane region" description="Helical" evidence="6">
    <location>
        <begin position="150"/>
        <end position="168"/>
    </location>
</feature>
<evidence type="ECO:0000256" key="2">
    <source>
        <dbReference type="ARBA" id="ARBA00022475"/>
    </source>
</evidence>
<evidence type="ECO:0000256" key="5">
    <source>
        <dbReference type="ARBA" id="ARBA00023136"/>
    </source>
</evidence>
<comment type="subcellular location">
    <subcellularLocation>
        <location evidence="1">Cell membrane</location>
        <topology evidence="1">Multi-pass membrane protein</topology>
    </subcellularLocation>
</comment>
<reference evidence="8 9" key="1">
    <citation type="submission" date="2017-03" db="EMBL/GenBank/DDBJ databases">
        <title>Whole genome sequences of fourteen strains of Bradyrhizobium canariense and one strain of Bradyrhizobium japonicum isolated from Lupinus (Papilionoideae: Genisteae) species in Algeria.</title>
        <authorList>
            <person name="Crovadore J."/>
            <person name="Chekireb D."/>
            <person name="Brachmann A."/>
            <person name="Chablais R."/>
            <person name="Cochard B."/>
            <person name="Lefort F."/>
        </authorList>
    </citation>
    <scope>NUCLEOTIDE SEQUENCE [LARGE SCALE GENOMIC DNA]</scope>
    <source>
        <strain evidence="8 9">UBMA197</strain>
    </source>
</reference>
<keyword evidence="5 6" id="KW-0472">Membrane</keyword>